<accession>A0A1G6YFB4</accession>
<proteinExistence type="predicted"/>
<reference evidence="2 3" key="1">
    <citation type="submission" date="2016-10" db="EMBL/GenBank/DDBJ databases">
        <authorList>
            <person name="de Groot N.N."/>
        </authorList>
    </citation>
    <scope>NUCLEOTIDE SEQUENCE [LARGE SCALE GENOMIC DNA]</scope>
    <source>
        <strain evidence="2 3">DSM 24015</strain>
    </source>
</reference>
<name>A0A1G6YFB4_9FLAO</name>
<sequence>MTKKISYAVLMAGMLLISCGKKNQEDNNAAAPVAQGDQKLKPIADSLKVDWTAYKTTDKVPVKGHFTSIKLEKVSEGNSIEDIMNSAEFSINSMELATGNDGRDEKLKKSFFGLMDEPGVIKGKLNFNDNQWTVSLTMNGVTVDNVPAQVEIKDQKFTLNTTIKLEDFKAIKVLNALNEICHDLHKGPDGISKTWDVVDVSATEVFEGVE</sequence>
<dbReference type="OrthoDB" id="5292899at2"/>
<evidence type="ECO:0000259" key="1">
    <source>
        <dbReference type="Pfam" id="PF04264"/>
    </source>
</evidence>
<dbReference type="Pfam" id="PF04264">
    <property type="entry name" value="YceI"/>
    <property type="match status" value="1"/>
</dbReference>
<dbReference type="EMBL" id="FNAS01000001">
    <property type="protein sequence ID" value="SDD89089.1"/>
    <property type="molecule type" value="Genomic_DNA"/>
</dbReference>
<dbReference type="Gene3D" id="2.40.128.110">
    <property type="entry name" value="Lipid/polyisoprenoid-binding, YceI-like"/>
    <property type="match status" value="1"/>
</dbReference>
<dbReference type="InterPro" id="IPR036761">
    <property type="entry name" value="TTHA0802/YceI-like_sf"/>
</dbReference>
<protein>
    <submittedName>
        <fullName evidence="2">YceI-like domain-containing protein</fullName>
    </submittedName>
</protein>
<evidence type="ECO:0000313" key="3">
    <source>
        <dbReference type="Proteomes" id="UP000198517"/>
    </source>
</evidence>
<evidence type="ECO:0000313" key="2">
    <source>
        <dbReference type="EMBL" id="SDD89089.1"/>
    </source>
</evidence>
<dbReference type="Proteomes" id="UP000198517">
    <property type="component" value="Unassembled WGS sequence"/>
</dbReference>
<dbReference type="AlphaFoldDB" id="A0A1G6YFB4"/>
<gene>
    <name evidence="2" type="ORF">SAMN05421544_101143</name>
</gene>
<organism evidence="2 3">
    <name type="scientific">Riemerella columbipharyngis</name>
    <dbReference type="NCBI Taxonomy" id="1071918"/>
    <lineage>
        <taxon>Bacteria</taxon>
        <taxon>Pseudomonadati</taxon>
        <taxon>Bacteroidota</taxon>
        <taxon>Flavobacteriia</taxon>
        <taxon>Flavobacteriales</taxon>
        <taxon>Weeksellaceae</taxon>
        <taxon>Riemerella</taxon>
    </lineage>
</organism>
<feature type="domain" description="Lipid/polyisoprenoid-binding YceI-like" evidence="1">
    <location>
        <begin position="59"/>
        <end position="171"/>
    </location>
</feature>
<dbReference type="STRING" id="1071918.SAMN05421544_101143"/>
<dbReference type="InterPro" id="IPR007372">
    <property type="entry name" value="Lipid/polyisoprenoid-bd_YceI"/>
</dbReference>
<dbReference type="SUPFAM" id="SSF101874">
    <property type="entry name" value="YceI-like"/>
    <property type="match status" value="1"/>
</dbReference>
<keyword evidence="3" id="KW-1185">Reference proteome</keyword>
<dbReference type="PROSITE" id="PS51257">
    <property type="entry name" value="PROKAR_LIPOPROTEIN"/>
    <property type="match status" value="1"/>
</dbReference>